<dbReference type="Proteomes" id="UP000070328">
    <property type="component" value="Unassembled WGS sequence"/>
</dbReference>
<gene>
    <name evidence="1" type="ORF">CSIM01_04738</name>
</gene>
<comment type="caution">
    <text evidence="1">The sequence shown here is derived from an EMBL/GenBank/DDBJ whole genome shotgun (WGS) entry which is preliminary data.</text>
</comment>
<reference evidence="1 2" key="1">
    <citation type="submission" date="2014-02" db="EMBL/GenBank/DDBJ databases">
        <title>The genome sequence of Colletotrichum simmondsii CBS122122.</title>
        <authorList>
            <person name="Baroncelli R."/>
            <person name="Thon M.R."/>
        </authorList>
    </citation>
    <scope>NUCLEOTIDE SEQUENCE [LARGE SCALE GENOMIC DNA]</scope>
    <source>
        <strain evidence="1 2">CBS122122</strain>
    </source>
</reference>
<organism evidence="1 2">
    <name type="scientific">Colletotrichum simmondsii</name>
    <dbReference type="NCBI Taxonomy" id="703756"/>
    <lineage>
        <taxon>Eukaryota</taxon>
        <taxon>Fungi</taxon>
        <taxon>Dikarya</taxon>
        <taxon>Ascomycota</taxon>
        <taxon>Pezizomycotina</taxon>
        <taxon>Sordariomycetes</taxon>
        <taxon>Hypocreomycetidae</taxon>
        <taxon>Glomerellales</taxon>
        <taxon>Glomerellaceae</taxon>
        <taxon>Colletotrichum</taxon>
        <taxon>Colletotrichum acutatum species complex</taxon>
    </lineage>
</organism>
<protein>
    <submittedName>
        <fullName evidence="1">Uncharacterized protein</fullName>
    </submittedName>
</protein>
<keyword evidence="2" id="KW-1185">Reference proteome</keyword>
<name>A0A135TU86_9PEZI</name>
<evidence type="ECO:0000313" key="2">
    <source>
        <dbReference type="Proteomes" id="UP000070328"/>
    </source>
</evidence>
<sequence length="182" mass="19198">MLLPPLQPIDAIQHKQGVNSTRDEKFVALSSLLQGEASYAQAWPGAAGMRGTTGCWVGQHGGVRIGSGTAAAAAAATAGPSSPDGLDAKHLGGRDIGAKRIDELKRAHAIATAGVGADVPMPVSKLSTDHDRWMLLMQREVALPIHFLFNSVCSVCCTIQTVQLSKGCGDMAQRHVRRNTYD</sequence>
<evidence type="ECO:0000313" key="1">
    <source>
        <dbReference type="EMBL" id="KXH51705.1"/>
    </source>
</evidence>
<dbReference type="EMBL" id="JFBX01000059">
    <property type="protein sequence ID" value="KXH51705.1"/>
    <property type="molecule type" value="Genomic_DNA"/>
</dbReference>
<dbReference type="AlphaFoldDB" id="A0A135TU86"/>
<proteinExistence type="predicted"/>
<accession>A0A135TU86</accession>